<keyword evidence="2" id="KW-0238">DNA-binding</keyword>
<name>A0A9X1V1E4_9FLAO</name>
<protein>
    <submittedName>
        <fullName evidence="5">LuxR C-terminal-related transcriptional regulator</fullName>
    </submittedName>
</protein>
<gene>
    <name evidence="5" type="ORF">ML462_03640</name>
</gene>
<dbReference type="InterPro" id="IPR000792">
    <property type="entry name" value="Tscrpt_reg_LuxR_C"/>
</dbReference>
<dbReference type="InterPro" id="IPR016032">
    <property type="entry name" value="Sig_transdc_resp-reg_C-effctor"/>
</dbReference>
<dbReference type="EMBL" id="JAKVTV010000001">
    <property type="protein sequence ID" value="MCH4822256.1"/>
    <property type="molecule type" value="Genomic_DNA"/>
</dbReference>
<proteinExistence type="predicted"/>
<evidence type="ECO:0000259" key="4">
    <source>
        <dbReference type="PROSITE" id="PS50043"/>
    </source>
</evidence>
<feature type="domain" description="HTH luxR-type" evidence="4">
    <location>
        <begin position="198"/>
        <end position="263"/>
    </location>
</feature>
<dbReference type="SMART" id="SM00421">
    <property type="entry name" value="HTH_LUXR"/>
    <property type="match status" value="1"/>
</dbReference>
<dbReference type="Gene3D" id="3.30.450.20">
    <property type="entry name" value="PAS domain"/>
    <property type="match status" value="1"/>
</dbReference>
<evidence type="ECO:0000313" key="5">
    <source>
        <dbReference type="EMBL" id="MCH4822256.1"/>
    </source>
</evidence>
<dbReference type="InterPro" id="IPR035965">
    <property type="entry name" value="PAS-like_dom_sf"/>
</dbReference>
<dbReference type="SUPFAM" id="SSF46894">
    <property type="entry name" value="C-terminal effector domain of the bipartite response regulators"/>
    <property type="match status" value="1"/>
</dbReference>
<sequence length="270" mass="30887">MDKDLKKISDYWKKVYSSRVKKYRPFEISEDFKRYASMFALGNSYLYIVNLHDFQLEYVSKSVEQFVAKPVEEIVLQDLLRAILPEELEGINLKGKVVSDFYTTYLDRKDVLSYKNMFSYRMRDSSGQIRTMLYQAIPLSVLENGAPEHVLCIQTDVSHLKISSTNAVSFININGGKCYFNVDISTGKFDPELCEGGKKDLSELFTEREKQILIRLSRGHNAEQIAKELHLSPHTVKTHRKNILHKSGCSNTTELVAKCLTNGIISPSLV</sequence>
<dbReference type="InterPro" id="IPR036388">
    <property type="entry name" value="WH-like_DNA-bd_sf"/>
</dbReference>
<dbReference type="SMART" id="SM00086">
    <property type="entry name" value="PAC"/>
    <property type="match status" value="1"/>
</dbReference>
<evidence type="ECO:0000256" key="3">
    <source>
        <dbReference type="ARBA" id="ARBA00023163"/>
    </source>
</evidence>
<dbReference type="PROSITE" id="PS00622">
    <property type="entry name" value="HTH_LUXR_1"/>
    <property type="match status" value="1"/>
</dbReference>
<accession>A0A9X1V1E4</accession>
<dbReference type="Pfam" id="PF00196">
    <property type="entry name" value="GerE"/>
    <property type="match status" value="1"/>
</dbReference>
<dbReference type="SUPFAM" id="SSF55785">
    <property type="entry name" value="PYP-like sensor domain (PAS domain)"/>
    <property type="match status" value="1"/>
</dbReference>
<evidence type="ECO:0000313" key="6">
    <source>
        <dbReference type="Proteomes" id="UP001139226"/>
    </source>
</evidence>
<dbReference type="RefSeq" id="WP_240712365.1">
    <property type="nucleotide sequence ID" value="NZ_JAKVTV010000001.1"/>
</dbReference>
<dbReference type="PRINTS" id="PR00038">
    <property type="entry name" value="HTHLUXR"/>
</dbReference>
<dbReference type="GO" id="GO:0006355">
    <property type="term" value="P:regulation of DNA-templated transcription"/>
    <property type="evidence" value="ECO:0007669"/>
    <property type="project" value="InterPro"/>
</dbReference>
<comment type="caution">
    <text evidence="5">The sequence shown here is derived from an EMBL/GenBank/DDBJ whole genome shotgun (WGS) entry which is preliminary data.</text>
</comment>
<dbReference type="CDD" id="cd06170">
    <property type="entry name" value="LuxR_C_like"/>
    <property type="match status" value="1"/>
</dbReference>
<dbReference type="Gene3D" id="1.10.10.10">
    <property type="entry name" value="Winged helix-like DNA-binding domain superfamily/Winged helix DNA-binding domain"/>
    <property type="match status" value="1"/>
</dbReference>
<organism evidence="5 6">
    <name type="scientific">Christiangramia lutea</name>
    <dbReference type="NCBI Taxonomy" id="1607951"/>
    <lineage>
        <taxon>Bacteria</taxon>
        <taxon>Pseudomonadati</taxon>
        <taxon>Bacteroidota</taxon>
        <taxon>Flavobacteriia</taxon>
        <taxon>Flavobacteriales</taxon>
        <taxon>Flavobacteriaceae</taxon>
        <taxon>Christiangramia</taxon>
    </lineage>
</organism>
<dbReference type="InterPro" id="IPR001610">
    <property type="entry name" value="PAC"/>
</dbReference>
<keyword evidence="6" id="KW-1185">Reference proteome</keyword>
<keyword evidence="3" id="KW-0804">Transcription</keyword>
<dbReference type="PANTHER" id="PTHR44688">
    <property type="entry name" value="DNA-BINDING TRANSCRIPTIONAL ACTIVATOR DEVR_DOSR"/>
    <property type="match status" value="1"/>
</dbReference>
<dbReference type="PROSITE" id="PS50043">
    <property type="entry name" value="HTH_LUXR_2"/>
    <property type="match status" value="1"/>
</dbReference>
<keyword evidence="1" id="KW-0805">Transcription regulation</keyword>
<dbReference type="GO" id="GO:0003677">
    <property type="term" value="F:DNA binding"/>
    <property type="evidence" value="ECO:0007669"/>
    <property type="project" value="UniProtKB-KW"/>
</dbReference>
<evidence type="ECO:0000256" key="1">
    <source>
        <dbReference type="ARBA" id="ARBA00023015"/>
    </source>
</evidence>
<evidence type="ECO:0000256" key="2">
    <source>
        <dbReference type="ARBA" id="ARBA00023125"/>
    </source>
</evidence>
<dbReference type="PANTHER" id="PTHR44688:SF16">
    <property type="entry name" value="DNA-BINDING TRANSCRIPTIONAL ACTIVATOR DEVR_DOSR"/>
    <property type="match status" value="1"/>
</dbReference>
<dbReference type="AlphaFoldDB" id="A0A9X1V1E4"/>
<dbReference type="Proteomes" id="UP001139226">
    <property type="component" value="Unassembled WGS sequence"/>
</dbReference>
<reference evidence="5" key="1">
    <citation type="submission" date="2022-03" db="EMBL/GenBank/DDBJ databases">
        <title>Gramella crocea sp. nov., isolated from activated sludge of a seafood processing plant.</title>
        <authorList>
            <person name="Zhang X."/>
        </authorList>
    </citation>
    <scope>NUCLEOTIDE SEQUENCE</scope>
    <source>
        <strain evidence="5">YJ019</strain>
    </source>
</reference>